<comment type="caution">
    <text evidence="3">The sequence shown here is derived from an EMBL/GenBank/DDBJ whole genome shotgun (WGS) entry which is preliminary data.</text>
</comment>
<sequence>MCSRRLWALGILLALVSFFSVRQDASTWSLSLTKEAKVDAPDARPAQELVQDDCDFQTEGGNQFLCQIEHGSRLMYTTWIRPGSSVLEVGARYGQTTCLLSKLLEPDSTGARLHASDADPAVWDVLEENLQRHGCHATVVRGPIGTSSLKFLLHNYGSITMSLDDPRPGVVVPAHRLRSLNATFDTLAIDCEGCFGSFLDENPELLEMLSMIIVEVHREPGPEQEAVDKLISEGWELKQRLRRQREEVPPHASSATGQVQSWTTESTKKDGPPVTSYRRHIYLDMGANWANTLRLYSDLSQSPHRDSAWEVYAFEANPLIQPYVNKFVSFLNGKGPKPPVLIPPAGSNGHLNDLAKRFHCRKKTTDSTRECMVKLFEPQIHALKVEPELSSLQLIHSRMREAAAPPPTAEESRYTFIPAAVGSEDGELKMTDNTARTVLIRGGFGAGNAKKDTSREYHIPMVDVVRWMIDSFRESDYIVVKMDVEGAEHGILSGLLDHGKLGLIDILAFECHAAKTSPACKKLNRRLDKAAAVSKTKILREASGYQGWDHFSTPDRYYPLDPRVGRPQSNG</sequence>
<dbReference type="PANTHER" id="PTHR44843:SF14">
    <property type="entry name" value="METHYLTRANSFERASE TYPE 11 DOMAIN-CONTAINING PROTEIN"/>
    <property type="match status" value="1"/>
</dbReference>
<dbReference type="Gene3D" id="3.40.50.150">
    <property type="entry name" value="Vaccinia Virus protein VP39"/>
    <property type="match status" value="2"/>
</dbReference>
<dbReference type="Proteomes" id="UP000601435">
    <property type="component" value="Unassembled WGS sequence"/>
</dbReference>
<dbReference type="InterPro" id="IPR029063">
    <property type="entry name" value="SAM-dependent_MTases_sf"/>
</dbReference>
<evidence type="ECO:0000256" key="1">
    <source>
        <dbReference type="SAM" id="MobiDB-lite"/>
    </source>
</evidence>
<feature type="region of interest" description="Disordered" evidence="1">
    <location>
        <begin position="242"/>
        <end position="273"/>
    </location>
</feature>
<feature type="signal peptide" evidence="2">
    <location>
        <begin position="1"/>
        <end position="23"/>
    </location>
</feature>
<evidence type="ECO:0008006" key="5">
    <source>
        <dbReference type="Google" id="ProtNLM"/>
    </source>
</evidence>
<evidence type="ECO:0000313" key="4">
    <source>
        <dbReference type="Proteomes" id="UP000601435"/>
    </source>
</evidence>
<dbReference type="PANTHER" id="PTHR44843">
    <property type="entry name" value="METHYLTRANSFERASE"/>
    <property type="match status" value="1"/>
</dbReference>
<accession>A0A812WVW2</accession>
<evidence type="ECO:0000313" key="3">
    <source>
        <dbReference type="EMBL" id="CAE7697164.1"/>
    </source>
</evidence>
<dbReference type="OrthoDB" id="10006218at2759"/>
<organism evidence="3 4">
    <name type="scientific">Symbiodinium necroappetens</name>
    <dbReference type="NCBI Taxonomy" id="1628268"/>
    <lineage>
        <taxon>Eukaryota</taxon>
        <taxon>Sar</taxon>
        <taxon>Alveolata</taxon>
        <taxon>Dinophyceae</taxon>
        <taxon>Suessiales</taxon>
        <taxon>Symbiodiniaceae</taxon>
        <taxon>Symbiodinium</taxon>
    </lineage>
</organism>
<feature type="chain" id="PRO_5032463407" description="Methyltransferase FkbM domain-containing protein" evidence="2">
    <location>
        <begin position="24"/>
        <end position="571"/>
    </location>
</feature>
<dbReference type="SUPFAM" id="SSF53335">
    <property type="entry name" value="S-adenosyl-L-methionine-dependent methyltransferases"/>
    <property type="match status" value="2"/>
</dbReference>
<feature type="compositionally biased region" description="Polar residues" evidence="1">
    <location>
        <begin position="253"/>
        <end position="265"/>
    </location>
</feature>
<dbReference type="EMBL" id="CAJNJA010034731">
    <property type="protein sequence ID" value="CAE7697164.1"/>
    <property type="molecule type" value="Genomic_DNA"/>
</dbReference>
<gene>
    <name evidence="3" type="ORF">SNEC2469_LOCUS20097</name>
</gene>
<keyword evidence="4" id="KW-1185">Reference proteome</keyword>
<name>A0A812WVW2_9DINO</name>
<reference evidence="3" key="1">
    <citation type="submission" date="2021-02" db="EMBL/GenBank/DDBJ databases">
        <authorList>
            <person name="Dougan E. K."/>
            <person name="Rhodes N."/>
            <person name="Thang M."/>
            <person name="Chan C."/>
        </authorList>
    </citation>
    <scope>NUCLEOTIDE SEQUENCE</scope>
</reference>
<dbReference type="AlphaFoldDB" id="A0A812WVW2"/>
<keyword evidence="2" id="KW-0732">Signal</keyword>
<proteinExistence type="predicted"/>
<protein>
    <recommendedName>
        <fullName evidence="5">Methyltransferase FkbM domain-containing protein</fullName>
    </recommendedName>
</protein>
<evidence type="ECO:0000256" key="2">
    <source>
        <dbReference type="SAM" id="SignalP"/>
    </source>
</evidence>